<dbReference type="RefSeq" id="XP_058312476.1">
    <property type="nucleotide sequence ID" value="XM_058447065.1"/>
</dbReference>
<dbReference type="Proteomes" id="UP001150904">
    <property type="component" value="Unassembled WGS sequence"/>
</dbReference>
<dbReference type="EMBL" id="JAPQKR010000004">
    <property type="protein sequence ID" value="KAJ5217903.1"/>
    <property type="molecule type" value="Genomic_DNA"/>
</dbReference>
<dbReference type="GeneID" id="83174365"/>
<dbReference type="AlphaFoldDB" id="A0A9W9NDL2"/>
<evidence type="ECO:0000313" key="3">
    <source>
        <dbReference type="Proteomes" id="UP001150904"/>
    </source>
</evidence>
<proteinExistence type="predicted"/>
<evidence type="ECO:0000313" key="2">
    <source>
        <dbReference type="EMBL" id="KAJ5217903.1"/>
    </source>
</evidence>
<sequence length="105" mass="11274">MTPPPSGQLCTPSFLTSTPPPSEQSDTDGPSTDEPLLTASTPQESLFIPAPALASPPLLPTVREWASSCPLYRAHRAKSAARASHLFADCPSPKAYTIRKECRRI</sequence>
<feature type="region of interest" description="Disordered" evidence="1">
    <location>
        <begin position="1"/>
        <end position="39"/>
    </location>
</feature>
<comment type="caution">
    <text evidence="2">The sequence shown here is derived from an EMBL/GenBank/DDBJ whole genome shotgun (WGS) entry which is preliminary data.</text>
</comment>
<reference evidence="2" key="2">
    <citation type="journal article" date="2023" name="IMA Fungus">
        <title>Comparative genomic study of the Penicillium genus elucidates a diverse pangenome and 15 lateral gene transfer events.</title>
        <authorList>
            <person name="Petersen C."/>
            <person name="Sorensen T."/>
            <person name="Nielsen M.R."/>
            <person name="Sondergaard T.E."/>
            <person name="Sorensen J.L."/>
            <person name="Fitzpatrick D.A."/>
            <person name="Frisvad J.C."/>
            <person name="Nielsen K.L."/>
        </authorList>
    </citation>
    <scope>NUCLEOTIDE SEQUENCE</scope>
    <source>
        <strain evidence="2">IBT 15544</strain>
    </source>
</reference>
<organism evidence="2 3">
    <name type="scientific">Penicillium cinerascens</name>
    <dbReference type="NCBI Taxonomy" id="70096"/>
    <lineage>
        <taxon>Eukaryota</taxon>
        <taxon>Fungi</taxon>
        <taxon>Dikarya</taxon>
        <taxon>Ascomycota</taxon>
        <taxon>Pezizomycotina</taxon>
        <taxon>Eurotiomycetes</taxon>
        <taxon>Eurotiomycetidae</taxon>
        <taxon>Eurotiales</taxon>
        <taxon>Aspergillaceae</taxon>
        <taxon>Penicillium</taxon>
    </lineage>
</organism>
<reference evidence="2" key="1">
    <citation type="submission" date="2022-12" db="EMBL/GenBank/DDBJ databases">
        <authorList>
            <person name="Petersen C."/>
        </authorList>
    </citation>
    <scope>NUCLEOTIDE SEQUENCE</scope>
    <source>
        <strain evidence="2">IBT 15544</strain>
    </source>
</reference>
<evidence type="ECO:0000256" key="1">
    <source>
        <dbReference type="SAM" id="MobiDB-lite"/>
    </source>
</evidence>
<accession>A0A9W9NDL2</accession>
<protein>
    <submittedName>
        <fullName evidence="2">Uncharacterized protein</fullName>
    </submittedName>
</protein>
<name>A0A9W9NDL2_9EURO</name>
<keyword evidence="3" id="KW-1185">Reference proteome</keyword>
<gene>
    <name evidence="2" type="ORF">N7498_000002</name>
</gene>